<organism evidence="1 2">
    <name type="scientific">Citrobacter koseri (strain ATCC BAA-895 / CDC 4225-83 / SGSC4696)</name>
    <dbReference type="NCBI Taxonomy" id="290338"/>
    <lineage>
        <taxon>Bacteria</taxon>
        <taxon>Pseudomonadati</taxon>
        <taxon>Pseudomonadota</taxon>
        <taxon>Gammaproteobacteria</taxon>
        <taxon>Enterobacterales</taxon>
        <taxon>Enterobacteriaceae</taxon>
        <taxon>Citrobacter</taxon>
    </lineage>
</organism>
<proteinExistence type="predicted"/>
<sequence length="57" mass="6304">MTLQEKDEKNARRLVILASVDIKCQEGGCFSAHCRKLLRVCGSACLNQYLSRCSVSA</sequence>
<gene>
    <name evidence="1" type="ordered locus">CKO_02103</name>
</gene>
<protein>
    <submittedName>
        <fullName evidence="1">Uncharacterized protein</fullName>
    </submittedName>
</protein>
<dbReference type="KEGG" id="cko:CKO_02103"/>
<keyword evidence="2" id="KW-1185">Reference proteome</keyword>
<evidence type="ECO:0000313" key="2">
    <source>
        <dbReference type="Proteomes" id="UP000008148"/>
    </source>
</evidence>
<dbReference type="HOGENOM" id="CLU_2988320_0_0_6"/>
<dbReference type="AlphaFoldDB" id="A8AIB4"/>
<dbReference type="EMBL" id="CP000822">
    <property type="protein sequence ID" value="ABV13227.1"/>
    <property type="molecule type" value="Genomic_DNA"/>
</dbReference>
<evidence type="ECO:0000313" key="1">
    <source>
        <dbReference type="EMBL" id="ABV13227.1"/>
    </source>
</evidence>
<accession>A8AIB4</accession>
<reference evidence="1 2" key="1">
    <citation type="submission" date="2007-08" db="EMBL/GenBank/DDBJ databases">
        <authorList>
            <consortium name="The Citrobacter koseri Genome Sequencing Project"/>
            <person name="McClelland M."/>
            <person name="Sanderson E.K."/>
            <person name="Porwollik S."/>
            <person name="Spieth J."/>
            <person name="Clifton W.S."/>
            <person name="Latreille P."/>
            <person name="Courtney L."/>
            <person name="Wang C."/>
            <person name="Pepin K."/>
            <person name="Bhonagiri V."/>
            <person name="Nash W."/>
            <person name="Johnson M."/>
            <person name="Thiruvilangam P."/>
            <person name="Wilson R."/>
        </authorList>
    </citation>
    <scope>NUCLEOTIDE SEQUENCE [LARGE SCALE GENOMIC DNA]</scope>
    <source>
        <strain evidence="2">ATCC BAA-895 / CDC 4225-83 / SGSC4696</strain>
    </source>
</reference>
<name>A8AIB4_CITK8</name>
<dbReference type="Proteomes" id="UP000008148">
    <property type="component" value="Chromosome"/>
</dbReference>